<keyword evidence="2" id="KW-1185">Reference proteome</keyword>
<evidence type="ECO:0000313" key="1">
    <source>
        <dbReference type="EMBL" id="VDP43797.1"/>
    </source>
</evidence>
<dbReference type="WBParaSite" id="SBAD_0001228601-mRNA-1">
    <property type="protein sequence ID" value="SBAD_0001228601-mRNA-1"/>
    <property type="gene ID" value="SBAD_0001228601"/>
</dbReference>
<sequence length="126" mass="14066">MTRGGESMPHRGPTTNSKIKQVLIHRDLFKEQEIRPVHASTVCTRLKAVSGRNPLQGHWPSRTEEKTNLAELGSVLKELADEGKRIIVCISGIVVIVRAVVGSVRRGKTAVVALFRRDDHRFGWYG</sequence>
<protein>
    <submittedName>
        <fullName evidence="3">HTH_48 domain-containing protein</fullName>
    </submittedName>
</protein>
<dbReference type="AlphaFoldDB" id="A0A183J7P1"/>
<accession>A0A183J7P1</accession>
<evidence type="ECO:0000313" key="3">
    <source>
        <dbReference type="WBParaSite" id="SBAD_0001228601-mRNA-1"/>
    </source>
</evidence>
<reference evidence="1 2" key="2">
    <citation type="submission" date="2018-11" db="EMBL/GenBank/DDBJ databases">
        <authorList>
            <consortium name="Pathogen Informatics"/>
        </authorList>
    </citation>
    <scope>NUCLEOTIDE SEQUENCE [LARGE SCALE GENOMIC DNA]</scope>
</reference>
<evidence type="ECO:0000313" key="2">
    <source>
        <dbReference type="Proteomes" id="UP000270296"/>
    </source>
</evidence>
<organism evidence="3">
    <name type="scientific">Soboliphyme baturini</name>
    <dbReference type="NCBI Taxonomy" id="241478"/>
    <lineage>
        <taxon>Eukaryota</taxon>
        <taxon>Metazoa</taxon>
        <taxon>Ecdysozoa</taxon>
        <taxon>Nematoda</taxon>
        <taxon>Enoplea</taxon>
        <taxon>Dorylaimia</taxon>
        <taxon>Dioctophymatida</taxon>
        <taxon>Dioctophymatoidea</taxon>
        <taxon>Soboliphymatidae</taxon>
        <taxon>Soboliphyme</taxon>
    </lineage>
</organism>
<reference evidence="3" key="1">
    <citation type="submission" date="2016-06" db="UniProtKB">
        <authorList>
            <consortium name="WormBaseParasite"/>
        </authorList>
    </citation>
    <scope>IDENTIFICATION</scope>
</reference>
<proteinExistence type="predicted"/>
<dbReference type="Proteomes" id="UP000270296">
    <property type="component" value="Unassembled WGS sequence"/>
</dbReference>
<name>A0A183J7P1_9BILA</name>
<dbReference type="EMBL" id="UZAM01016565">
    <property type="protein sequence ID" value="VDP43797.1"/>
    <property type="molecule type" value="Genomic_DNA"/>
</dbReference>
<gene>
    <name evidence="1" type="ORF">SBAD_LOCUS11890</name>
</gene>